<evidence type="ECO:0000256" key="1">
    <source>
        <dbReference type="SAM" id="Phobius"/>
    </source>
</evidence>
<sequence>MRRRDALWWALFGAGCFAVLATGAWAYANGQPSHLLFALIVAYGITLSIAFRALGVRRIWPKRSPDNARR</sequence>
<reference evidence="2" key="2">
    <citation type="submission" date="2020-09" db="EMBL/GenBank/DDBJ databases">
        <authorList>
            <person name="Sun Q."/>
            <person name="Zhou Y."/>
        </authorList>
    </citation>
    <scope>NUCLEOTIDE SEQUENCE</scope>
    <source>
        <strain evidence="2">CGMCC 4.7312</strain>
    </source>
</reference>
<dbReference type="PROSITE" id="PS51257">
    <property type="entry name" value="PROKAR_LIPOPROTEIN"/>
    <property type="match status" value="1"/>
</dbReference>
<dbReference type="AlphaFoldDB" id="A0A917TWY6"/>
<protein>
    <submittedName>
        <fullName evidence="2">Uncharacterized protein</fullName>
    </submittedName>
</protein>
<feature type="transmembrane region" description="Helical" evidence="1">
    <location>
        <begin position="34"/>
        <end position="54"/>
    </location>
</feature>
<keyword evidence="1" id="KW-1133">Transmembrane helix</keyword>
<proteinExistence type="predicted"/>
<accession>A0A917TWY6</accession>
<evidence type="ECO:0000313" key="2">
    <source>
        <dbReference type="EMBL" id="GGM40863.1"/>
    </source>
</evidence>
<reference evidence="2" key="1">
    <citation type="journal article" date="2014" name="Int. J. Syst. Evol. Microbiol.">
        <title>Complete genome sequence of Corynebacterium casei LMG S-19264T (=DSM 44701T), isolated from a smear-ripened cheese.</title>
        <authorList>
            <consortium name="US DOE Joint Genome Institute (JGI-PGF)"/>
            <person name="Walter F."/>
            <person name="Albersmeier A."/>
            <person name="Kalinowski J."/>
            <person name="Ruckert C."/>
        </authorList>
    </citation>
    <scope>NUCLEOTIDE SEQUENCE</scope>
    <source>
        <strain evidence="2">CGMCC 4.7312</strain>
    </source>
</reference>
<organism evidence="2 3">
    <name type="scientific">Micromonospora sonchi</name>
    <dbReference type="NCBI Taxonomy" id="1763543"/>
    <lineage>
        <taxon>Bacteria</taxon>
        <taxon>Bacillati</taxon>
        <taxon>Actinomycetota</taxon>
        <taxon>Actinomycetes</taxon>
        <taxon>Micromonosporales</taxon>
        <taxon>Micromonosporaceae</taxon>
        <taxon>Micromonospora</taxon>
    </lineage>
</organism>
<dbReference type="EMBL" id="BMNB01000010">
    <property type="protein sequence ID" value="GGM40863.1"/>
    <property type="molecule type" value="Genomic_DNA"/>
</dbReference>
<name>A0A917TWY6_9ACTN</name>
<feature type="transmembrane region" description="Helical" evidence="1">
    <location>
        <begin position="7"/>
        <end position="28"/>
    </location>
</feature>
<dbReference type="Proteomes" id="UP000608890">
    <property type="component" value="Unassembled WGS sequence"/>
</dbReference>
<comment type="caution">
    <text evidence="2">The sequence shown here is derived from an EMBL/GenBank/DDBJ whole genome shotgun (WGS) entry which is preliminary data.</text>
</comment>
<keyword evidence="1" id="KW-0472">Membrane</keyword>
<evidence type="ECO:0000313" key="3">
    <source>
        <dbReference type="Proteomes" id="UP000608890"/>
    </source>
</evidence>
<keyword evidence="3" id="KW-1185">Reference proteome</keyword>
<keyword evidence="1" id="KW-0812">Transmembrane</keyword>
<dbReference type="RefSeq" id="WP_189044079.1">
    <property type="nucleotide sequence ID" value="NZ_BMNB01000010.1"/>
</dbReference>
<gene>
    <name evidence="2" type="ORF">GCM10011608_27020</name>
</gene>